<accession>A0ABP1F848</accession>
<keyword evidence="1" id="KW-0812">Transmembrane</keyword>
<protein>
    <submittedName>
        <fullName evidence="4">Two component regulator propeller</fullName>
    </submittedName>
</protein>
<keyword evidence="5" id="KW-1185">Reference proteome</keyword>
<dbReference type="InterPro" id="IPR015943">
    <property type="entry name" value="WD40/YVTN_repeat-like_dom_sf"/>
</dbReference>
<dbReference type="Proteomes" id="UP001497602">
    <property type="component" value="Unassembled WGS sequence"/>
</dbReference>
<dbReference type="InterPro" id="IPR010559">
    <property type="entry name" value="Sig_transdc_His_kin_internal"/>
</dbReference>
<name>A0ABP1F848_9FLAO</name>
<dbReference type="Pfam" id="PF07495">
    <property type="entry name" value="Y_Y_Y"/>
    <property type="match status" value="1"/>
</dbReference>
<evidence type="ECO:0000259" key="3">
    <source>
        <dbReference type="Pfam" id="PF07495"/>
    </source>
</evidence>
<evidence type="ECO:0000313" key="4">
    <source>
        <dbReference type="EMBL" id="CAL2106571.1"/>
    </source>
</evidence>
<evidence type="ECO:0000259" key="2">
    <source>
        <dbReference type="Pfam" id="PF06580"/>
    </source>
</evidence>
<feature type="domain" description="Two component regulator three Y" evidence="3">
    <location>
        <begin position="612"/>
        <end position="665"/>
    </location>
</feature>
<dbReference type="EMBL" id="CAXJRC010000017">
    <property type="protein sequence ID" value="CAL2106571.1"/>
    <property type="molecule type" value="Genomic_DNA"/>
</dbReference>
<dbReference type="PANTHER" id="PTHR34220:SF7">
    <property type="entry name" value="SENSOR HISTIDINE KINASE YPDA"/>
    <property type="match status" value="1"/>
</dbReference>
<dbReference type="Gene3D" id="3.30.565.10">
    <property type="entry name" value="Histidine kinase-like ATPase, C-terminal domain"/>
    <property type="match status" value="1"/>
</dbReference>
<dbReference type="InterPro" id="IPR011123">
    <property type="entry name" value="Y_Y_Y"/>
</dbReference>
<organism evidence="4 5">
    <name type="scientific">Tenacibaculum vairaonense</name>
    <dbReference type="NCBI Taxonomy" id="3137860"/>
    <lineage>
        <taxon>Bacteria</taxon>
        <taxon>Pseudomonadati</taxon>
        <taxon>Bacteroidota</taxon>
        <taxon>Flavobacteriia</taxon>
        <taxon>Flavobacteriales</taxon>
        <taxon>Flavobacteriaceae</taxon>
        <taxon>Tenacibaculum</taxon>
    </lineage>
</organism>
<feature type="transmembrane region" description="Helical" evidence="1">
    <location>
        <begin position="670"/>
        <end position="691"/>
    </location>
</feature>
<dbReference type="PANTHER" id="PTHR34220">
    <property type="entry name" value="SENSOR HISTIDINE KINASE YPDA"/>
    <property type="match status" value="1"/>
</dbReference>
<dbReference type="Gene3D" id="2.130.10.10">
    <property type="entry name" value="YVTN repeat-like/Quinoprotein amine dehydrogenase"/>
    <property type="match status" value="1"/>
</dbReference>
<evidence type="ECO:0000313" key="5">
    <source>
        <dbReference type="Proteomes" id="UP001497602"/>
    </source>
</evidence>
<comment type="caution">
    <text evidence="4">The sequence shown here is derived from an EMBL/GenBank/DDBJ whole genome shotgun (WGS) entry which is preliminary data.</text>
</comment>
<proteinExistence type="predicted"/>
<reference evidence="4 5" key="1">
    <citation type="submission" date="2024-05" db="EMBL/GenBank/DDBJ databases">
        <authorList>
            <person name="Duchaud E."/>
        </authorList>
    </citation>
    <scope>NUCLEOTIDE SEQUENCE [LARGE SCALE GENOMIC DNA]</scope>
    <source>
        <strain evidence="4">Ena-SAMPLE-TAB-13-05-2024-13:56:06:370-140305</strain>
    </source>
</reference>
<dbReference type="InterPro" id="IPR013783">
    <property type="entry name" value="Ig-like_fold"/>
</dbReference>
<keyword evidence="1" id="KW-1133">Transmembrane helix</keyword>
<dbReference type="RefSeq" id="WP_348738326.1">
    <property type="nucleotide sequence ID" value="NZ_CAXJRC010000017.1"/>
</dbReference>
<dbReference type="Pfam" id="PF06580">
    <property type="entry name" value="His_kinase"/>
    <property type="match status" value="1"/>
</dbReference>
<dbReference type="Gene3D" id="2.60.40.10">
    <property type="entry name" value="Immunoglobulins"/>
    <property type="match status" value="1"/>
</dbReference>
<dbReference type="SUPFAM" id="SSF63829">
    <property type="entry name" value="Calcium-dependent phosphotriesterase"/>
    <property type="match status" value="1"/>
</dbReference>
<dbReference type="InterPro" id="IPR036890">
    <property type="entry name" value="HATPase_C_sf"/>
</dbReference>
<dbReference type="SUPFAM" id="SSF55874">
    <property type="entry name" value="ATPase domain of HSP90 chaperone/DNA topoisomerase II/histidine kinase"/>
    <property type="match status" value="1"/>
</dbReference>
<dbReference type="InterPro" id="IPR050640">
    <property type="entry name" value="Bact_2-comp_sensor_kinase"/>
</dbReference>
<evidence type="ECO:0000256" key="1">
    <source>
        <dbReference type="SAM" id="Phobius"/>
    </source>
</evidence>
<sequence length="931" mass="109914">MATDIGLFYYNGKSYEKIRNSNQLGLSVFNFRKDEKGKVWCNNLYAQFFYVENNELKLALDLKNIFKGATFLPDFAISNDILSVINKGKAVFFDLKTKEIVFEKDEIGLELESSCIKNYKNDSYIIIDSLYKINHITNRIKGYEINTKEKHYNRLFEIEEELYCFQSETKSPEIHKDKYEAVLYKFYANKGVSKNNLLPIKLQDKHINSIKKIDDLFFFCTNEGLYIYNYKDDLFVFKEVLFKGFFTTQVIKDYKGNIVVATLKNGLYVIPSLKIRKEKLNKNLNNVNSFFFHGDKVIYLNSNGEFFEKNILNNKSFSNSITNRVTEIKWAKRINDKHVYVYGTNGGLIWNLDKNEFKNVSYIIANKDVSYREIDSTLFISNSQSFSIKKIDLESSFFNQYIDTTLYEGRSWFNFLSSKGDVYTALSNKLYRFKENFLKEEVEFNGDNIQANFCTETSDGTIWVGTINQGLLKIDTNLNQVSKEENLKSNRFYKVIADKFNLWSLDDDYISYHDRENEKVFKFNYKKELQTKKIIDFKVYKDKLYVLSNKEVITIDKKLLETKIGKQRIFISKIYSRDKELPIKRKYKIPYTQNQLEIHYNTIGYNINEDVFEYRLKGLDKKWKTSIETNVKYSYIPNGKYVFQIRTVNSKNGKYGESQSINITIEKPYWLTWWFISLLVSIVVLILYFIIWRIRKGQSILYEKEKLNRDLISYKLENLRSQMNPHFIFNTLNSIQGYIITNKKKEASIYLAEFSDLIRMYLDFSRKEFTALSEEIKAIKLYLKLEQVRIGESFTYEVNSEVEKSTEDVYLPSLFIQPYIENAILHGLVQKKESKELIITFKYNNKTKDQLECIIEDNGIGREAAMKLKKIKSKYHKSYALNANHNRIDLLNKNKKEKVRIEIIDKFSNENNPIGTKVIIKIPQKNESSIN</sequence>
<gene>
    <name evidence="4" type="ORF">T190115A13A_250002</name>
</gene>
<feature type="domain" description="Signal transduction histidine kinase internal region" evidence="2">
    <location>
        <begin position="715"/>
        <end position="794"/>
    </location>
</feature>
<keyword evidence="1" id="KW-0472">Membrane</keyword>